<evidence type="ECO:0000313" key="2">
    <source>
        <dbReference type="EMBL" id="VDI34218.1"/>
    </source>
</evidence>
<sequence>MTVEGKNISTILNHTLTQFNVIVWNEFQNLELDLPFIGLTCGCSLLIVLGCICGIRRISTNINDVSWTASYIPDAQQHATVLDAYTIKTETHYTSVPDQDMERSETRF</sequence>
<organism evidence="2 3">
    <name type="scientific">Mytilus galloprovincialis</name>
    <name type="common">Mediterranean mussel</name>
    <dbReference type="NCBI Taxonomy" id="29158"/>
    <lineage>
        <taxon>Eukaryota</taxon>
        <taxon>Metazoa</taxon>
        <taxon>Spiralia</taxon>
        <taxon>Lophotrochozoa</taxon>
        <taxon>Mollusca</taxon>
        <taxon>Bivalvia</taxon>
        <taxon>Autobranchia</taxon>
        <taxon>Pteriomorphia</taxon>
        <taxon>Mytilida</taxon>
        <taxon>Mytiloidea</taxon>
        <taxon>Mytilidae</taxon>
        <taxon>Mytilinae</taxon>
        <taxon>Mytilus</taxon>
    </lineage>
</organism>
<comment type="caution">
    <text evidence="2">The sequence shown here is derived from an EMBL/GenBank/DDBJ whole genome shotgun (WGS) entry which is preliminary data.</text>
</comment>
<feature type="transmembrane region" description="Helical" evidence="1">
    <location>
        <begin position="34"/>
        <end position="55"/>
    </location>
</feature>
<reference evidence="2" key="1">
    <citation type="submission" date="2018-11" db="EMBL/GenBank/DDBJ databases">
        <authorList>
            <person name="Alioto T."/>
            <person name="Alioto T."/>
        </authorList>
    </citation>
    <scope>NUCLEOTIDE SEQUENCE</scope>
</reference>
<proteinExistence type="predicted"/>
<keyword evidence="3" id="KW-1185">Reference proteome</keyword>
<dbReference type="Proteomes" id="UP000596742">
    <property type="component" value="Unassembled WGS sequence"/>
</dbReference>
<dbReference type="EMBL" id="UYJE01005138">
    <property type="protein sequence ID" value="VDI34218.1"/>
    <property type="molecule type" value="Genomic_DNA"/>
</dbReference>
<keyword evidence="1" id="KW-0812">Transmembrane</keyword>
<accession>A0A8B6EHI3</accession>
<keyword evidence="1" id="KW-1133">Transmembrane helix</keyword>
<dbReference type="AlphaFoldDB" id="A0A8B6EHI3"/>
<name>A0A8B6EHI3_MYTGA</name>
<keyword evidence="1" id="KW-0472">Membrane</keyword>
<protein>
    <submittedName>
        <fullName evidence="2">Uncharacterized protein</fullName>
    </submittedName>
</protein>
<evidence type="ECO:0000313" key="3">
    <source>
        <dbReference type="Proteomes" id="UP000596742"/>
    </source>
</evidence>
<gene>
    <name evidence="2" type="ORF">MGAL_10B062597</name>
</gene>
<evidence type="ECO:0000256" key="1">
    <source>
        <dbReference type="SAM" id="Phobius"/>
    </source>
</evidence>